<sequence length="149" mass="16131">MSVNGFDAPDTFSPQLQIALPHEMQVHAPDIALSFAGLGFSAHHGLIVGNFVQGSLYSVLFDDETFDLELVANTTVPAPNSRLSWSHDKRSLFGTNYTYISDQQGLTIPPTYMSFAVNNLTSIVHTKTLQGKDGCNGSAIYIEALKVAP</sequence>
<evidence type="ECO:0000313" key="2">
    <source>
        <dbReference type="Proteomes" id="UP000664132"/>
    </source>
</evidence>
<dbReference type="EMBL" id="JAFJYH010000201">
    <property type="protein sequence ID" value="KAG4415976.1"/>
    <property type="molecule type" value="Genomic_DNA"/>
</dbReference>
<dbReference type="AlphaFoldDB" id="A0A8H7W341"/>
<protein>
    <submittedName>
        <fullName evidence="1">Uncharacterized protein</fullName>
    </submittedName>
</protein>
<keyword evidence="2" id="KW-1185">Reference proteome</keyword>
<name>A0A8H7W341_9HELO</name>
<proteinExistence type="predicted"/>
<evidence type="ECO:0000313" key="1">
    <source>
        <dbReference type="EMBL" id="KAG4415976.1"/>
    </source>
</evidence>
<dbReference type="Proteomes" id="UP000664132">
    <property type="component" value="Unassembled WGS sequence"/>
</dbReference>
<gene>
    <name evidence="1" type="ORF">IFR04_010861</name>
</gene>
<accession>A0A8H7W341</accession>
<dbReference type="InterPro" id="IPR015943">
    <property type="entry name" value="WD40/YVTN_repeat-like_dom_sf"/>
</dbReference>
<organism evidence="1 2">
    <name type="scientific">Cadophora malorum</name>
    <dbReference type="NCBI Taxonomy" id="108018"/>
    <lineage>
        <taxon>Eukaryota</taxon>
        <taxon>Fungi</taxon>
        <taxon>Dikarya</taxon>
        <taxon>Ascomycota</taxon>
        <taxon>Pezizomycotina</taxon>
        <taxon>Leotiomycetes</taxon>
        <taxon>Helotiales</taxon>
        <taxon>Ploettnerulaceae</taxon>
        <taxon>Cadophora</taxon>
    </lineage>
</organism>
<comment type="caution">
    <text evidence="1">The sequence shown here is derived from an EMBL/GenBank/DDBJ whole genome shotgun (WGS) entry which is preliminary data.</text>
</comment>
<dbReference type="Gene3D" id="2.130.10.10">
    <property type="entry name" value="YVTN repeat-like/Quinoprotein amine dehydrogenase"/>
    <property type="match status" value="1"/>
</dbReference>
<reference evidence="1" key="1">
    <citation type="submission" date="2021-02" db="EMBL/GenBank/DDBJ databases">
        <title>Genome sequence Cadophora malorum strain M34.</title>
        <authorList>
            <person name="Stefanovic E."/>
            <person name="Vu D."/>
            <person name="Scully C."/>
            <person name="Dijksterhuis J."/>
            <person name="Roader J."/>
            <person name="Houbraken J."/>
        </authorList>
    </citation>
    <scope>NUCLEOTIDE SEQUENCE</scope>
    <source>
        <strain evidence="1">M34</strain>
    </source>
</reference>